<dbReference type="AlphaFoldDB" id="A0A9W4SSJ4"/>
<dbReference type="OrthoDB" id="2333111at2759"/>
<protein>
    <submittedName>
        <fullName evidence="2">2152_t:CDS:1</fullName>
    </submittedName>
</protein>
<dbReference type="SUPFAM" id="SSF52047">
    <property type="entry name" value="RNI-like"/>
    <property type="match status" value="1"/>
</dbReference>
<feature type="compositionally biased region" description="Basic and acidic residues" evidence="1">
    <location>
        <begin position="633"/>
        <end position="651"/>
    </location>
</feature>
<dbReference type="InterPro" id="IPR032675">
    <property type="entry name" value="LRR_dom_sf"/>
</dbReference>
<reference evidence="2" key="1">
    <citation type="submission" date="2022-08" db="EMBL/GenBank/DDBJ databases">
        <authorList>
            <person name="Kallberg Y."/>
            <person name="Tangrot J."/>
            <person name="Rosling A."/>
        </authorList>
    </citation>
    <scope>NUCLEOTIDE SEQUENCE</scope>
    <source>
        <strain evidence="2">Wild A</strain>
    </source>
</reference>
<dbReference type="Proteomes" id="UP001153678">
    <property type="component" value="Unassembled WGS sequence"/>
</dbReference>
<accession>A0A9W4SSJ4</accession>
<evidence type="ECO:0000313" key="3">
    <source>
        <dbReference type="Proteomes" id="UP001153678"/>
    </source>
</evidence>
<organism evidence="2 3">
    <name type="scientific">Funneliformis geosporum</name>
    <dbReference type="NCBI Taxonomy" id="1117311"/>
    <lineage>
        <taxon>Eukaryota</taxon>
        <taxon>Fungi</taxon>
        <taxon>Fungi incertae sedis</taxon>
        <taxon>Mucoromycota</taxon>
        <taxon>Glomeromycotina</taxon>
        <taxon>Glomeromycetes</taxon>
        <taxon>Glomerales</taxon>
        <taxon>Glomeraceae</taxon>
        <taxon>Funneliformis</taxon>
    </lineage>
</organism>
<sequence length="651" mass="75629">MSLKNPDCLEVIFENLKDEVTTLHSCHLVNRLWCRLTTPILWRNPLKFTSGRTNATYQVIQIYISCLSEPKRKIIEATIPKLFISEKPLFDYPKHLQEFNEKEFEIGIRIWISMIENEKLIVMHNKGDGSGSKRELCSMRRFKNENFEAQCDLIYDILFELLFKSSKRLRTIRILPMDGCKWKEKGIDGIVKVNYLLYSLQKFIFCCKCKEINSNLDKISNLFTTMSKQVHGLQHLYIDINERSTHLVQHKLFPLVKSISLLIESQNSLKVLIINQFWDCSTCYLIEYALSKQAPSLIYLEINEFSNYNVILQILPLCKNLEIIKFGHPVPLKFDRTFDSTPLPLLTSNNLSIKNFYSLMDNYNHDITLTTTELILRMSNRFLQTLSLSKITETLVKTITKYCSQLTHLSFVFHTREVRSICSLLSSLPSLKHLILIHYDLNQPTNYYLFYQLANSIPNTLNHLGFDFELSPKLLNVFLSHCPHSINILTFHGTKWYREDYLSGIVKYVEKKRNGLKELRIEKFKQSDEAFLPSFFLNALKDAKKIIPVIKDSSSAFVPFFGVKEVVVTRKDCLCHFGSKLVEWIFEKNGTQLMVLSSDIYTNDSEAEEPIEAIITVFVMQHNGLRSATNCSRRSEATKEIQEGSKETSNK</sequence>
<dbReference type="Gene3D" id="3.80.10.10">
    <property type="entry name" value="Ribonuclease Inhibitor"/>
    <property type="match status" value="1"/>
</dbReference>
<evidence type="ECO:0000313" key="2">
    <source>
        <dbReference type="EMBL" id="CAI2179683.1"/>
    </source>
</evidence>
<gene>
    <name evidence="2" type="ORF">FWILDA_LOCUS9211</name>
</gene>
<feature type="region of interest" description="Disordered" evidence="1">
    <location>
        <begin position="631"/>
        <end position="651"/>
    </location>
</feature>
<dbReference type="EMBL" id="CAMKVN010002127">
    <property type="protein sequence ID" value="CAI2179683.1"/>
    <property type="molecule type" value="Genomic_DNA"/>
</dbReference>
<comment type="caution">
    <text evidence="2">The sequence shown here is derived from an EMBL/GenBank/DDBJ whole genome shotgun (WGS) entry which is preliminary data.</text>
</comment>
<name>A0A9W4SSJ4_9GLOM</name>
<keyword evidence="3" id="KW-1185">Reference proteome</keyword>
<evidence type="ECO:0000256" key="1">
    <source>
        <dbReference type="SAM" id="MobiDB-lite"/>
    </source>
</evidence>
<proteinExistence type="predicted"/>